<keyword evidence="2" id="KW-0964">Secreted</keyword>
<evidence type="ECO:0000256" key="2">
    <source>
        <dbReference type="ARBA" id="ARBA00022525"/>
    </source>
</evidence>
<gene>
    <name evidence="7" type="ORF">QYM36_009139</name>
</gene>
<dbReference type="PRINTS" id="PR00457">
    <property type="entry name" value="ANPEROXIDASE"/>
</dbReference>
<feature type="signal peptide" evidence="6">
    <location>
        <begin position="1"/>
        <end position="23"/>
    </location>
</feature>
<dbReference type="Proteomes" id="UP001187531">
    <property type="component" value="Unassembled WGS sequence"/>
</dbReference>
<dbReference type="GO" id="GO:0006979">
    <property type="term" value="P:response to oxidative stress"/>
    <property type="evidence" value="ECO:0007669"/>
    <property type="project" value="InterPro"/>
</dbReference>
<comment type="subcellular location">
    <subcellularLocation>
        <location evidence="1">Secreted</location>
    </subcellularLocation>
</comment>
<keyword evidence="4 6" id="KW-0732">Signal</keyword>
<evidence type="ECO:0008006" key="9">
    <source>
        <dbReference type="Google" id="ProtNLM"/>
    </source>
</evidence>
<dbReference type="PROSITE" id="PS50292">
    <property type="entry name" value="PEROXIDASE_3"/>
    <property type="match status" value="1"/>
</dbReference>
<comment type="caution">
    <text evidence="7">The sequence shown here is derived from an EMBL/GenBank/DDBJ whole genome shotgun (WGS) entry which is preliminary data.</text>
</comment>
<dbReference type="Gene3D" id="1.10.640.10">
    <property type="entry name" value="Haem peroxidase domain superfamily, animal type"/>
    <property type="match status" value="1"/>
</dbReference>
<evidence type="ECO:0000313" key="8">
    <source>
        <dbReference type="Proteomes" id="UP001187531"/>
    </source>
</evidence>
<reference evidence="7" key="1">
    <citation type="submission" date="2023-07" db="EMBL/GenBank/DDBJ databases">
        <title>Chromosome-level genome assembly of Artemia franciscana.</title>
        <authorList>
            <person name="Jo E."/>
        </authorList>
    </citation>
    <scope>NUCLEOTIDE SEQUENCE</scope>
    <source>
        <tissue evidence="7">Whole body</tissue>
    </source>
</reference>
<keyword evidence="8" id="KW-1185">Reference proteome</keyword>
<dbReference type="InterPro" id="IPR019791">
    <property type="entry name" value="Haem_peroxidase_animal"/>
</dbReference>
<dbReference type="AlphaFoldDB" id="A0AA88HPH0"/>
<evidence type="ECO:0000256" key="4">
    <source>
        <dbReference type="ARBA" id="ARBA00022729"/>
    </source>
</evidence>
<evidence type="ECO:0000256" key="3">
    <source>
        <dbReference type="ARBA" id="ARBA00022559"/>
    </source>
</evidence>
<dbReference type="InterPro" id="IPR037120">
    <property type="entry name" value="Haem_peroxidase_sf_animal"/>
</dbReference>
<protein>
    <recommendedName>
        <fullName evidence="9">Peroxidase</fullName>
    </recommendedName>
</protein>
<dbReference type="PANTHER" id="PTHR11475:SF109">
    <property type="entry name" value="CHORION PEROXIDASE-LIKE PROTEIN"/>
    <property type="match status" value="1"/>
</dbReference>
<evidence type="ECO:0000256" key="6">
    <source>
        <dbReference type="SAM" id="SignalP"/>
    </source>
</evidence>
<sequence length="857" mass="97409">MTRFTSEFMLLLICVILCGLNLSEPVKEPDLPIAALEQILGRKTSPTSGEDTLFVGLREKNSSEDVLNSLIEYGLDKSNQLFEIQEPDLYRSGSYLSKDEPGSLLAAFSYQTSTAKKLSRIGYATLQASSLVARRLKLTRKGASALGRISLRRTRLFEECPLRTDNVICPPYSRLYRTIDGTCNNLVNPTWGAAMRPFLRFLPPDYEDGIESFRRSVDNVPLPSPRLISSLVHRNIPTPPSQFTTMLMQFGQFLDHDLTLIAATRGFNGSVPKCCTSDGSVKVPKGLTHPECLPIEVPDFDIFYKKYEVRCLEFVRSTPAPHEDCSLGPRDQINQITSYLDASNVYGSTEDEASALRLHKLGKLKYKDLLFRKSLLPSLDHPLEGECRPTSKNMYCFRGGDMRTNEQPGLAAMHTIWMREHNRISNHLFELNPHWSDERLYHEARRIVAAEMQQITYNEWLPLIVGDKVMDVFGLKLVRRGYYYGYNNTVNPTSANAFGAAAFRFGHSLVPSHLIRCDKWHNQLKINISLRKELMDPAAVHNMGAVDRIMLGLTSQQAMKRDEFIVEELTNHLFQMPRRPFGMDLIAINIQRGRDHGLAPYIVWRENCGLTPVVNWGQLLSIMDDDTVGRLRIAYKNIQDIDLFPGAMAEKPVIGGIVGPTFACILAQQFLNLRQGDRFWYELGDQPSSFTEAQLRELRKVTLSRILCDNLDDIETLQPWLFLVPDNEVNPRVSCRGSNIPKSDLSAWKETVKPRPVNLHAQIFEDIDETTQTSISYDDDLLDKLNEINDIPVMPLPNEDREKAAEIPRPIMGRAANAEQRSLYQDQDLDKKSYVDGDIDIFDLYRAHAYNNKLFYG</sequence>
<dbReference type="SUPFAM" id="SSF48113">
    <property type="entry name" value="Heme-dependent peroxidases"/>
    <property type="match status" value="1"/>
</dbReference>
<dbReference type="CDD" id="cd09823">
    <property type="entry name" value="peroxinectin_like"/>
    <property type="match status" value="1"/>
</dbReference>
<keyword evidence="3" id="KW-0560">Oxidoreductase</keyword>
<dbReference type="EMBL" id="JAVRJZ010000013">
    <property type="protein sequence ID" value="KAK2714833.1"/>
    <property type="molecule type" value="Genomic_DNA"/>
</dbReference>
<dbReference type="PANTHER" id="PTHR11475">
    <property type="entry name" value="OXIDASE/PEROXIDASE"/>
    <property type="match status" value="1"/>
</dbReference>
<accession>A0AA88HPH0</accession>
<keyword evidence="5" id="KW-0349">Heme</keyword>
<organism evidence="7 8">
    <name type="scientific">Artemia franciscana</name>
    <name type="common">Brine shrimp</name>
    <name type="synonym">Artemia sanfranciscana</name>
    <dbReference type="NCBI Taxonomy" id="6661"/>
    <lineage>
        <taxon>Eukaryota</taxon>
        <taxon>Metazoa</taxon>
        <taxon>Ecdysozoa</taxon>
        <taxon>Arthropoda</taxon>
        <taxon>Crustacea</taxon>
        <taxon>Branchiopoda</taxon>
        <taxon>Anostraca</taxon>
        <taxon>Artemiidae</taxon>
        <taxon>Artemia</taxon>
    </lineage>
</organism>
<keyword evidence="5" id="KW-0479">Metal-binding</keyword>
<dbReference type="Pfam" id="PF03098">
    <property type="entry name" value="An_peroxidase"/>
    <property type="match status" value="1"/>
</dbReference>
<feature type="binding site" description="axial binding residue" evidence="5">
    <location>
        <position position="507"/>
    </location>
    <ligand>
        <name>heme b</name>
        <dbReference type="ChEBI" id="CHEBI:60344"/>
    </ligand>
    <ligandPart>
        <name>Fe</name>
        <dbReference type="ChEBI" id="CHEBI:18248"/>
    </ligandPart>
</feature>
<dbReference type="InterPro" id="IPR010255">
    <property type="entry name" value="Haem_peroxidase_sf"/>
</dbReference>
<dbReference type="GO" id="GO:0004601">
    <property type="term" value="F:peroxidase activity"/>
    <property type="evidence" value="ECO:0007669"/>
    <property type="project" value="UniProtKB-KW"/>
</dbReference>
<evidence type="ECO:0000256" key="1">
    <source>
        <dbReference type="ARBA" id="ARBA00004613"/>
    </source>
</evidence>
<dbReference type="GO" id="GO:0046872">
    <property type="term" value="F:metal ion binding"/>
    <property type="evidence" value="ECO:0007669"/>
    <property type="project" value="UniProtKB-KW"/>
</dbReference>
<proteinExistence type="predicted"/>
<feature type="chain" id="PRO_5041674558" description="Peroxidase" evidence="6">
    <location>
        <begin position="24"/>
        <end position="857"/>
    </location>
</feature>
<name>A0AA88HPH0_ARTSF</name>
<keyword evidence="3" id="KW-0575">Peroxidase</keyword>
<dbReference type="GO" id="GO:0020037">
    <property type="term" value="F:heme binding"/>
    <property type="evidence" value="ECO:0007669"/>
    <property type="project" value="InterPro"/>
</dbReference>
<keyword evidence="5" id="KW-0408">Iron</keyword>
<evidence type="ECO:0000313" key="7">
    <source>
        <dbReference type="EMBL" id="KAK2714833.1"/>
    </source>
</evidence>
<dbReference type="GO" id="GO:0005576">
    <property type="term" value="C:extracellular region"/>
    <property type="evidence" value="ECO:0007669"/>
    <property type="project" value="UniProtKB-SubCell"/>
</dbReference>
<dbReference type="FunFam" id="1.10.640.10:FF:000003">
    <property type="entry name" value="chorion peroxidase"/>
    <property type="match status" value="1"/>
</dbReference>
<evidence type="ECO:0000256" key="5">
    <source>
        <dbReference type="PIRSR" id="PIRSR619791-2"/>
    </source>
</evidence>